<dbReference type="Proteomes" id="UP000008461">
    <property type="component" value="Chromosome"/>
</dbReference>
<evidence type="ECO:0000313" key="1">
    <source>
        <dbReference type="EMBL" id="AEE49204.1"/>
    </source>
</evidence>
<name>F4KV38_HALH1</name>
<reference evidence="1 2" key="1">
    <citation type="journal article" date="2011" name="Stand. Genomic Sci.">
        <title>Complete genome sequence of Haliscomenobacter hydrossis type strain (O).</title>
        <authorList>
            <consortium name="US DOE Joint Genome Institute (JGI-PGF)"/>
            <person name="Daligault H."/>
            <person name="Lapidus A."/>
            <person name="Zeytun A."/>
            <person name="Nolan M."/>
            <person name="Lucas S."/>
            <person name="Del Rio T.G."/>
            <person name="Tice H."/>
            <person name="Cheng J.F."/>
            <person name="Tapia R."/>
            <person name="Han C."/>
            <person name="Goodwin L."/>
            <person name="Pitluck S."/>
            <person name="Liolios K."/>
            <person name="Pagani I."/>
            <person name="Ivanova N."/>
            <person name="Huntemann M."/>
            <person name="Mavromatis K."/>
            <person name="Mikhailova N."/>
            <person name="Pati A."/>
            <person name="Chen A."/>
            <person name="Palaniappan K."/>
            <person name="Land M."/>
            <person name="Hauser L."/>
            <person name="Brambilla E.M."/>
            <person name="Rohde M."/>
            <person name="Verbarg S."/>
            <person name="Goker M."/>
            <person name="Bristow J."/>
            <person name="Eisen J.A."/>
            <person name="Markowitz V."/>
            <person name="Hugenholtz P."/>
            <person name="Kyrpides N.C."/>
            <person name="Klenk H.P."/>
            <person name="Woyke T."/>
        </authorList>
    </citation>
    <scope>NUCLEOTIDE SEQUENCE [LARGE SCALE GENOMIC DNA]</scope>
    <source>
        <strain evidence="2">ATCC 27775 / DSM 1100 / LMG 10767 / O</strain>
    </source>
</reference>
<proteinExistence type="predicted"/>
<organism evidence="1 2">
    <name type="scientific">Haliscomenobacter hydrossis (strain ATCC 27775 / DSM 1100 / LMG 10767 / O)</name>
    <dbReference type="NCBI Taxonomy" id="760192"/>
    <lineage>
        <taxon>Bacteria</taxon>
        <taxon>Pseudomonadati</taxon>
        <taxon>Bacteroidota</taxon>
        <taxon>Saprospiria</taxon>
        <taxon>Saprospirales</taxon>
        <taxon>Haliscomenobacteraceae</taxon>
        <taxon>Haliscomenobacter</taxon>
    </lineage>
</organism>
<sequence length="90" mass="10281">MQAIRTLIKSTSGVLTIEIPEAFINNELEIIILLSPEVSKDEPKPLSQYEKLAVSNEVNEHTERYLIAQQYKGDALFPDFPTDELNVYEQ</sequence>
<dbReference type="HOGENOM" id="CLU_2436697_0_0_10"/>
<keyword evidence="2" id="KW-1185">Reference proteome</keyword>
<accession>F4KV38</accession>
<dbReference type="AlphaFoldDB" id="F4KV38"/>
<evidence type="ECO:0000313" key="2">
    <source>
        <dbReference type="Proteomes" id="UP000008461"/>
    </source>
</evidence>
<dbReference type="KEGG" id="hhy:Halhy_1309"/>
<reference key="2">
    <citation type="submission" date="2011-04" db="EMBL/GenBank/DDBJ databases">
        <title>Complete sequence of chromosome of Haliscomenobacter hydrossis DSM 1100.</title>
        <authorList>
            <consortium name="US DOE Joint Genome Institute (JGI-PGF)"/>
            <person name="Lucas S."/>
            <person name="Han J."/>
            <person name="Lapidus A."/>
            <person name="Bruce D."/>
            <person name="Goodwin L."/>
            <person name="Pitluck S."/>
            <person name="Peters L."/>
            <person name="Kyrpides N."/>
            <person name="Mavromatis K."/>
            <person name="Ivanova N."/>
            <person name="Ovchinnikova G."/>
            <person name="Pagani I."/>
            <person name="Daligault H."/>
            <person name="Detter J.C."/>
            <person name="Han C."/>
            <person name="Land M."/>
            <person name="Hauser L."/>
            <person name="Markowitz V."/>
            <person name="Cheng J.-F."/>
            <person name="Hugenholtz P."/>
            <person name="Woyke T."/>
            <person name="Wu D."/>
            <person name="Verbarg S."/>
            <person name="Frueling A."/>
            <person name="Brambilla E."/>
            <person name="Klenk H.-P."/>
            <person name="Eisen J.A."/>
        </authorList>
    </citation>
    <scope>NUCLEOTIDE SEQUENCE</scope>
    <source>
        <strain>DSM 1100</strain>
    </source>
</reference>
<dbReference type="RefSeq" id="WP_013763758.1">
    <property type="nucleotide sequence ID" value="NC_015510.1"/>
</dbReference>
<dbReference type="EMBL" id="CP002691">
    <property type="protein sequence ID" value="AEE49204.1"/>
    <property type="molecule type" value="Genomic_DNA"/>
</dbReference>
<gene>
    <name evidence="1" type="ordered locus">Halhy_1309</name>
</gene>
<protein>
    <submittedName>
        <fullName evidence="1">Uncharacterized protein</fullName>
    </submittedName>
</protein>
<dbReference type="STRING" id="760192.Halhy_1309"/>